<proteinExistence type="predicted"/>
<protein>
    <submittedName>
        <fullName evidence="2">BHLH domain-containing protein</fullName>
    </submittedName>
</protein>
<dbReference type="Bgee" id="WBGene00044390">
    <property type="expression patterns" value="Expressed in adult organism"/>
</dbReference>
<dbReference type="KEGG" id="cel:CELE_ZK177.11"/>
<reference evidence="2 3" key="1">
    <citation type="journal article" date="1998" name="Science">
        <title>Genome sequence of the nematode C. elegans: a platform for investigating biology.</title>
        <authorList>
            <consortium name="The C. elegans sequencing consortium"/>
            <person name="Sulson J.E."/>
            <person name="Waterston R."/>
        </authorList>
    </citation>
    <scope>NUCLEOTIDE SEQUENCE [LARGE SCALE GENOMIC DNA]</scope>
    <source>
        <strain evidence="2 3">Bristol N2</strain>
    </source>
</reference>
<gene>
    <name evidence="2" type="ORF">CELE_ZK177.11</name>
    <name evidence="2 4" type="ORF">ZK177.11</name>
</gene>
<dbReference type="InParanoid" id="Q4TTC2"/>
<name>Q4TTC2_CAEEL</name>
<dbReference type="UCSC" id="ZK177.11">
    <property type="organism name" value="c. elegans"/>
</dbReference>
<accession>Q4TTC2</accession>
<dbReference type="Proteomes" id="UP000001940">
    <property type="component" value="Chromosome II"/>
</dbReference>
<feature type="compositionally biased region" description="Polar residues" evidence="1">
    <location>
        <begin position="28"/>
        <end position="38"/>
    </location>
</feature>
<dbReference type="WormBase" id="ZK177.11">
    <property type="protein sequence ID" value="CE46830"/>
    <property type="gene ID" value="WBGene00044390"/>
</dbReference>
<dbReference type="RefSeq" id="NP_001022517.2">
    <property type="nucleotide sequence ID" value="NM_001027346.2"/>
</dbReference>
<dbReference type="GeneID" id="3565223"/>
<keyword evidence="3" id="KW-1185">Reference proteome</keyword>
<dbReference type="AlphaFoldDB" id="Q4TTC2"/>
<dbReference type="eggNOG" id="ENOG502TJ4W">
    <property type="taxonomic scope" value="Eukaryota"/>
</dbReference>
<dbReference type="AGR" id="WB:WBGene00044390"/>
<dbReference type="PaxDb" id="6239-ZK177.11"/>
<dbReference type="InterPro" id="IPR036638">
    <property type="entry name" value="HLH_DNA-bd_sf"/>
</dbReference>
<feature type="compositionally biased region" description="Basic and acidic residues" evidence="1">
    <location>
        <begin position="40"/>
        <end position="53"/>
    </location>
</feature>
<sequence length="109" mass="12584">MGGAKEWSGLGRCQFHLKLVTTNSTNIIKMPSKNQGNSKPDCHRNKVERQRQSEIDDEIQKLMCFLPDRRFGTQKLSRNQILKELYDVALETFVEKKPEESTSAEPKMD</sequence>
<feature type="region of interest" description="Disordered" evidence="1">
    <location>
        <begin position="28"/>
        <end position="53"/>
    </location>
</feature>
<dbReference type="CTD" id="3565223"/>
<organism evidence="2 3">
    <name type="scientific">Caenorhabditis elegans</name>
    <dbReference type="NCBI Taxonomy" id="6239"/>
    <lineage>
        <taxon>Eukaryota</taxon>
        <taxon>Metazoa</taxon>
        <taxon>Ecdysozoa</taxon>
        <taxon>Nematoda</taxon>
        <taxon>Chromadorea</taxon>
        <taxon>Rhabditida</taxon>
        <taxon>Rhabditina</taxon>
        <taxon>Rhabditomorpha</taxon>
        <taxon>Rhabditoidea</taxon>
        <taxon>Rhabditidae</taxon>
        <taxon>Peloderinae</taxon>
        <taxon>Caenorhabditis</taxon>
    </lineage>
</organism>
<dbReference type="FunCoup" id="Q4TTC2">
    <property type="interactions" value="65"/>
</dbReference>
<evidence type="ECO:0000313" key="4">
    <source>
        <dbReference type="WormBase" id="ZK177.11"/>
    </source>
</evidence>
<evidence type="ECO:0000313" key="2">
    <source>
        <dbReference type="EMBL" id="CCD64864.2"/>
    </source>
</evidence>
<dbReference type="Gene3D" id="4.10.280.10">
    <property type="entry name" value="Helix-loop-helix DNA-binding domain"/>
    <property type="match status" value="1"/>
</dbReference>
<dbReference type="SMR" id="Q4TTC2"/>
<evidence type="ECO:0000256" key="1">
    <source>
        <dbReference type="SAM" id="MobiDB-lite"/>
    </source>
</evidence>
<dbReference type="OrthoDB" id="10518389at2759"/>
<dbReference type="EMBL" id="BX284602">
    <property type="protein sequence ID" value="CCD64864.2"/>
    <property type="molecule type" value="Genomic_DNA"/>
</dbReference>
<evidence type="ECO:0000313" key="3">
    <source>
        <dbReference type="Proteomes" id="UP000001940"/>
    </source>
</evidence>
<dbReference type="HOGENOM" id="CLU_2186307_0_0_1"/>
<dbReference type="GO" id="GO:0046983">
    <property type="term" value="F:protein dimerization activity"/>
    <property type="evidence" value="ECO:0007669"/>
    <property type="project" value="InterPro"/>
</dbReference>